<evidence type="ECO:0000313" key="2">
    <source>
        <dbReference type="EMBL" id="MDT0427657.1"/>
    </source>
</evidence>
<keyword evidence="3" id="KW-1185">Reference proteome</keyword>
<dbReference type="EMBL" id="JAVREX010000003">
    <property type="protein sequence ID" value="MDT0427657.1"/>
    <property type="molecule type" value="Genomic_DNA"/>
</dbReference>
<accession>A0ABU2RFM2</accession>
<proteinExistence type="predicted"/>
<evidence type="ECO:0008006" key="4">
    <source>
        <dbReference type="Google" id="ProtNLM"/>
    </source>
</evidence>
<comment type="caution">
    <text evidence="2">The sequence shown here is derived from an EMBL/GenBank/DDBJ whole genome shotgun (WGS) entry which is preliminary data.</text>
</comment>
<feature type="compositionally biased region" description="Low complexity" evidence="1">
    <location>
        <begin position="16"/>
        <end position="29"/>
    </location>
</feature>
<evidence type="ECO:0000256" key="1">
    <source>
        <dbReference type="SAM" id="MobiDB-lite"/>
    </source>
</evidence>
<organism evidence="2 3">
    <name type="scientific">Streptomyces salyersiae</name>
    <dbReference type="NCBI Taxonomy" id="3075530"/>
    <lineage>
        <taxon>Bacteria</taxon>
        <taxon>Bacillati</taxon>
        <taxon>Actinomycetota</taxon>
        <taxon>Actinomycetes</taxon>
        <taxon>Kitasatosporales</taxon>
        <taxon>Streptomycetaceae</taxon>
        <taxon>Streptomyces</taxon>
    </lineage>
</organism>
<evidence type="ECO:0000313" key="3">
    <source>
        <dbReference type="Proteomes" id="UP001183777"/>
    </source>
</evidence>
<feature type="compositionally biased region" description="Low complexity" evidence="1">
    <location>
        <begin position="52"/>
        <end position="64"/>
    </location>
</feature>
<gene>
    <name evidence="2" type="ORF">RM649_08400</name>
</gene>
<feature type="compositionally biased region" description="Gly residues" evidence="1">
    <location>
        <begin position="39"/>
        <end position="51"/>
    </location>
</feature>
<feature type="region of interest" description="Disordered" evidence="1">
    <location>
        <begin position="1"/>
        <end position="64"/>
    </location>
</feature>
<dbReference type="RefSeq" id="WP_311655777.1">
    <property type="nucleotide sequence ID" value="NZ_JAVREX010000003.1"/>
</dbReference>
<protein>
    <recommendedName>
        <fullName evidence="4">Pyridoxamine 5'-phosphate oxidase family protein</fullName>
    </recommendedName>
</protein>
<dbReference type="InterPro" id="IPR012349">
    <property type="entry name" value="Split_barrel_FMN-bd"/>
</dbReference>
<name>A0ABU2RFM2_9ACTN</name>
<reference evidence="3" key="1">
    <citation type="submission" date="2023-07" db="EMBL/GenBank/DDBJ databases">
        <title>30 novel species of actinomycetes from the DSMZ collection.</title>
        <authorList>
            <person name="Nouioui I."/>
        </authorList>
    </citation>
    <scope>NUCLEOTIDE SEQUENCE [LARGE SCALE GENOMIC DNA]</scope>
    <source>
        <strain evidence="3">DSM 41770</strain>
    </source>
</reference>
<dbReference type="Gene3D" id="2.30.110.10">
    <property type="entry name" value="Electron Transport, Fmn-binding Protein, Chain A"/>
    <property type="match status" value="1"/>
</dbReference>
<dbReference type="Proteomes" id="UP001183777">
    <property type="component" value="Unassembled WGS sequence"/>
</dbReference>
<sequence length="202" mass="20451">MLSPRPFGPGTGSGSGSASRPADATGPGADPLPDPGAGPCTGFGPADGSGSGSASVADGSGSASVADGRRAMELLAQVRHGRLAASMRALPLLAVARHQVIEGRVFLRLHRGLGYHECCDGNVIAYGADNVGFPGLPASSGTDGLWAVQCTGPAELTEPTPGQRDLFGAGPLEVNGEPFDPVYLRLDPHVVRMHTLAYDASP</sequence>